<name>A0A9P6MZ68_9FUNG</name>
<reference evidence="1" key="1">
    <citation type="journal article" date="2020" name="Fungal Divers.">
        <title>Resolving the Mortierellaceae phylogeny through synthesis of multi-gene phylogenetics and phylogenomics.</title>
        <authorList>
            <person name="Vandepol N."/>
            <person name="Liber J."/>
            <person name="Desiro A."/>
            <person name="Na H."/>
            <person name="Kennedy M."/>
            <person name="Barry K."/>
            <person name="Grigoriev I.V."/>
            <person name="Miller A.N."/>
            <person name="O'Donnell K."/>
            <person name="Stajich J.E."/>
            <person name="Bonito G."/>
        </authorList>
    </citation>
    <scope>NUCLEOTIDE SEQUENCE</scope>
    <source>
        <strain evidence="1">NRRL 2769</strain>
    </source>
</reference>
<evidence type="ECO:0000313" key="2">
    <source>
        <dbReference type="Proteomes" id="UP000703661"/>
    </source>
</evidence>
<dbReference type="EMBL" id="JAAAID010000294">
    <property type="protein sequence ID" value="KAG0019345.1"/>
    <property type="molecule type" value="Genomic_DNA"/>
</dbReference>
<comment type="caution">
    <text evidence="1">The sequence shown here is derived from an EMBL/GenBank/DDBJ whole genome shotgun (WGS) entry which is preliminary data.</text>
</comment>
<dbReference type="Proteomes" id="UP000703661">
    <property type="component" value="Unassembled WGS sequence"/>
</dbReference>
<proteinExistence type="predicted"/>
<sequence length="151" mass="17688">MEVAKRVGMTIATTMRRVRTYRDDDEKRLLTRKEYTPRIRGRKPILTDVRSAFFMDALDKDGKLTLATLKQHLHKESGLTVSMTAIHKHITSKCMYSLKRSAPENFNQNSERILNALHDWVTGWQDRQGEFLERLIFIDEAGFQLHMVHMV</sequence>
<protein>
    <recommendedName>
        <fullName evidence="3">Transposase</fullName>
    </recommendedName>
</protein>
<keyword evidence="2" id="KW-1185">Reference proteome</keyword>
<accession>A0A9P6MZ68</accession>
<gene>
    <name evidence="1" type="ORF">BGZ80_005964</name>
</gene>
<organism evidence="1 2">
    <name type="scientific">Entomortierella chlamydospora</name>
    <dbReference type="NCBI Taxonomy" id="101097"/>
    <lineage>
        <taxon>Eukaryota</taxon>
        <taxon>Fungi</taxon>
        <taxon>Fungi incertae sedis</taxon>
        <taxon>Mucoromycota</taxon>
        <taxon>Mortierellomycotina</taxon>
        <taxon>Mortierellomycetes</taxon>
        <taxon>Mortierellales</taxon>
        <taxon>Mortierellaceae</taxon>
        <taxon>Entomortierella</taxon>
    </lineage>
</organism>
<evidence type="ECO:0000313" key="1">
    <source>
        <dbReference type="EMBL" id="KAG0019345.1"/>
    </source>
</evidence>
<evidence type="ECO:0008006" key="3">
    <source>
        <dbReference type="Google" id="ProtNLM"/>
    </source>
</evidence>
<dbReference type="AlphaFoldDB" id="A0A9P6MZ68"/>